<feature type="signal peptide" evidence="6">
    <location>
        <begin position="1"/>
        <end position="20"/>
    </location>
</feature>
<dbReference type="AlphaFoldDB" id="A0AAD5N4C0"/>
<keyword evidence="4 6" id="KW-0732">Signal</keyword>
<feature type="compositionally biased region" description="Basic and acidic residues" evidence="5">
    <location>
        <begin position="176"/>
        <end position="187"/>
    </location>
</feature>
<dbReference type="GO" id="GO:0009986">
    <property type="term" value="C:cell surface"/>
    <property type="evidence" value="ECO:0007669"/>
    <property type="project" value="InterPro"/>
</dbReference>
<feature type="chain" id="PRO_5042261338" evidence="6">
    <location>
        <begin position="21"/>
        <end position="187"/>
    </location>
</feature>
<dbReference type="PANTHER" id="PTHR21700:SF32">
    <property type="entry name" value="TRANSTHYRETIN-LIKE FAMILY PROTEIN"/>
    <property type="match status" value="1"/>
</dbReference>
<dbReference type="EMBL" id="JAHQIW010003685">
    <property type="protein sequence ID" value="KAJ1359734.1"/>
    <property type="molecule type" value="Genomic_DNA"/>
</dbReference>
<dbReference type="GO" id="GO:0005576">
    <property type="term" value="C:extracellular region"/>
    <property type="evidence" value="ECO:0007669"/>
    <property type="project" value="UniProtKB-SubCell"/>
</dbReference>
<proteinExistence type="inferred from homology"/>
<evidence type="ECO:0000313" key="8">
    <source>
        <dbReference type="Proteomes" id="UP001196413"/>
    </source>
</evidence>
<dbReference type="Gene3D" id="2.60.40.3330">
    <property type="match status" value="1"/>
</dbReference>
<evidence type="ECO:0000256" key="3">
    <source>
        <dbReference type="ARBA" id="ARBA00022525"/>
    </source>
</evidence>
<feature type="compositionally biased region" description="Basic residues" evidence="5">
    <location>
        <begin position="146"/>
        <end position="158"/>
    </location>
</feature>
<comment type="subcellular location">
    <subcellularLocation>
        <location evidence="1">Secreted</location>
    </subcellularLocation>
</comment>
<comment type="caution">
    <text evidence="7">The sequence shown here is derived from an EMBL/GenBank/DDBJ whole genome shotgun (WGS) entry which is preliminary data.</text>
</comment>
<name>A0AAD5N4C0_PARTN</name>
<feature type="region of interest" description="Disordered" evidence="5">
    <location>
        <begin position="141"/>
        <end position="187"/>
    </location>
</feature>
<reference evidence="7" key="1">
    <citation type="submission" date="2021-06" db="EMBL/GenBank/DDBJ databases">
        <title>Parelaphostrongylus tenuis whole genome reference sequence.</title>
        <authorList>
            <person name="Garwood T.J."/>
            <person name="Larsen P.A."/>
            <person name="Fountain-Jones N.M."/>
            <person name="Garbe J.R."/>
            <person name="Macchietto M.G."/>
            <person name="Kania S.A."/>
            <person name="Gerhold R.W."/>
            <person name="Richards J.E."/>
            <person name="Wolf T.M."/>
        </authorList>
    </citation>
    <scope>NUCLEOTIDE SEQUENCE</scope>
    <source>
        <strain evidence="7">MNPRO001-30</strain>
        <tissue evidence="7">Meninges</tissue>
    </source>
</reference>
<evidence type="ECO:0000256" key="4">
    <source>
        <dbReference type="ARBA" id="ARBA00022729"/>
    </source>
</evidence>
<protein>
    <submittedName>
        <fullName evidence="7">Uncharacterized protein</fullName>
    </submittedName>
</protein>
<evidence type="ECO:0000256" key="1">
    <source>
        <dbReference type="ARBA" id="ARBA00004613"/>
    </source>
</evidence>
<evidence type="ECO:0000313" key="7">
    <source>
        <dbReference type="EMBL" id="KAJ1359734.1"/>
    </source>
</evidence>
<evidence type="ECO:0000256" key="6">
    <source>
        <dbReference type="SAM" id="SignalP"/>
    </source>
</evidence>
<dbReference type="InterPro" id="IPR038479">
    <property type="entry name" value="Transthyretin-like_sf"/>
</dbReference>
<accession>A0AAD5N4C0</accession>
<dbReference type="Proteomes" id="UP001196413">
    <property type="component" value="Unassembled WGS sequence"/>
</dbReference>
<keyword evidence="8" id="KW-1185">Reference proteome</keyword>
<dbReference type="PANTHER" id="PTHR21700">
    <property type="entry name" value="TRANSTHYRETIN-LIKE FAMILY PROTEIN-RELATED"/>
    <property type="match status" value="1"/>
</dbReference>
<dbReference type="Pfam" id="PF01060">
    <property type="entry name" value="TTR-52"/>
    <property type="match status" value="1"/>
</dbReference>
<evidence type="ECO:0000256" key="5">
    <source>
        <dbReference type="SAM" id="MobiDB-lite"/>
    </source>
</evidence>
<evidence type="ECO:0000256" key="2">
    <source>
        <dbReference type="ARBA" id="ARBA00010112"/>
    </source>
</evidence>
<gene>
    <name evidence="7" type="ORF">KIN20_018520</name>
</gene>
<sequence length="187" mass="21895">MTKACASLLFINFLLHFVVCRDRSISVKGNLQCGEYPAGQILIRLWGQSERELNIDTELLGQTFSNGEGEFELVAQSKKDTDWTPLLNIYHDCDDVEKSGRRKLNFLLPKSYIEDSKTPNKTFDLGKFNLETHIKDNEERVEEITKRKRSHYSRRRKEVSRTRDETPPRNQSTIDRFAEPDDRNDPW</sequence>
<keyword evidence="3" id="KW-0964">Secreted</keyword>
<comment type="similarity">
    <text evidence="2">Belongs to the nematode transthyretin-like family.</text>
</comment>
<dbReference type="InterPro" id="IPR001534">
    <property type="entry name" value="Transthyretin-like"/>
</dbReference>
<organism evidence="7 8">
    <name type="scientific">Parelaphostrongylus tenuis</name>
    <name type="common">Meningeal worm</name>
    <dbReference type="NCBI Taxonomy" id="148309"/>
    <lineage>
        <taxon>Eukaryota</taxon>
        <taxon>Metazoa</taxon>
        <taxon>Ecdysozoa</taxon>
        <taxon>Nematoda</taxon>
        <taxon>Chromadorea</taxon>
        <taxon>Rhabditida</taxon>
        <taxon>Rhabditina</taxon>
        <taxon>Rhabditomorpha</taxon>
        <taxon>Strongyloidea</taxon>
        <taxon>Metastrongylidae</taxon>
        <taxon>Parelaphostrongylus</taxon>
    </lineage>
</organism>